<dbReference type="SUPFAM" id="SSF46894">
    <property type="entry name" value="C-terminal effector domain of the bipartite response regulators"/>
    <property type="match status" value="1"/>
</dbReference>
<dbReference type="PROSITE" id="PS50043">
    <property type="entry name" value="HTH_LUXR_2"/>
    <property type="match status" value="1"/>
</dbReference>
<dbReference type="SMART" id="SM00421">
    <property type="entry name" value="HTH_LUXR"/>
    <property type="match status" value="1"/>
</dbReference>
<accession>A0A101NS81</accession>
<dbReference type="Pfam" id="PF00196">
    <property type="entry name" value="GerE"/>
    <property type="match status" value="1"/>
</dbReference>
<reference evidence="6 7" key="1">
    <citation type="submission" date="2015-10" db="EMBL/GenBank/DDBJ databases">
        <title>Draft genome sequence of Streptomyces cellostaticus DSM 40189, type strain for the species Streptomyces cellostaticus.</title>
        <authorList>
            <person name="Ruckert C."/>
            <person name="Winkler A."/>
            <person name="Kalinowski J."/>
            <person name="Kampfer P."/>
            <person name="Glaeser S."/>
        </authorList>
    </citation>
    <scope>NUCLEOTIDE SEQUENCE [LARGE SCALE GENOMIC DNA]</scope>
    <source>
        <strain evidence="6 7">DSM 40189</strain>
    </source>
</reference>
<feature type="compositionally biased region" description="Polar residues" evidence="4">
    <location>
        <begin position="1"/>
        <end position="12"/>
    </location>
</feature>
<evidence type="ECO:0000259" key="5">
    <source>
        <dbReference type="PROSITE" id="PS50043"/>
    </source>
</evidence>
<dbReference type="CDD" id="cd06170">
    <property type="entry name" value="LuxR_C_like"/>
    <property type="match status" value="1"/>
</dbReference>
<comment type="caution">
    <text evidence="6">The sequence shown here is derived from an EMBL/GenBank/DDBJ whole genome shotgun (WGS) entry which is preliminary data.</text>
</comment>
<dbReference type="GO" id="GO:0006355">
    <property type="term" value="P:regulation of DNA-templated transcription"/>
    <property type="evidence" value="ECO:0007669"/>
    <property type="project" value="InterPro"/>
</dbReference>
<evidence type="ECO:0000256" key="2">
    <source>
        <dbReference type="ARBA" id="ARBA00023125"/>
    </source>
</evidence>
<dbReference type="Gene3D" id="1.10.10.10">
    <property type="entry name" value="Winged helix-like DNA-binding domain superfamily/Winged helix DNA-binding domain"/>
    <property type="match status" value="1"/>
</dbReference>
<feature type="region of interest" description="Disordered" evidence="4">
    <location>
        <begin position="1"/>
        <end position="20"/>
    </location>
</feature>
<dbReference type="InterPro" id="IPR016032">
    <property type="entry name" value="Sig_transdc_resp-reg_C-effctor"/>
</dbReference>
<dbReference type="STRING" id="67285.AQI88_04350"/>
<evidence type="ECO:0000313" key="7">
    <source>
        <dbReference type="Proteomes" id="UP000054241"/>
    </source>
</evidence>
<protein>
    <recommendedName>
        <fullName evidence="5">HTH luxR-type domain-containing protein</fullName>
    </recommendedName>
</protein>
<evidence type="ECO:0000256" key="3">
    <source>
        <dbReference type="ARBA" id="ARBA00023163"/>
    </source>
</evidence>
<evidence type="ECO:0000256" key="1">
    <source>
        <dbReference type="ARBA" id="ARBA00023015"/>
    </source>
</evidence>
<dbReference type="PANTHER" id="PTHR44688:SF16">
    <property type="entry name" value="DNA-BINDING TRANSCRIPTIONAL ACTIVATOR DEVR_DOSR"/>
    <property type="match status" value="1"/>
</dbReference>
<dbReference type="InterPro" id="IPR036388">
    <property type="entry name" value="WH-like_DNA-bd_sf"/>
</dbReference>
<evidence type="ECO:0000256" key="4">
    <source>
        <dbReference type="SAM" id="MobiDB-lite"/>
    </source>
</evidence>
<feature type="domain" description="HTH luxR-type" evidence="5">
    <location>
        <begin position="8"/>
        <end position="73"/>
    </location>
</feature>
<dbReference type="InterPro" id="IPR000792">
    <property type="entry name" value="Tscrpt_reg_LuxR_C"/>
</dbReference>
<organism evidence="6 7">
    <name type="scientific">Streptomyces cellostaticus</name>
    <dbReference type="NCBI Taxonomy" id="67285"/>
    <lineage>
        <taxon>Bacteria</taxon>
        <taxon>Bacillati</taxon>
        <taxon>Actinomycetota</taxon>
        <taxon>Actinomycetes</taxon>
        <taxon>Kitasatosporales</taxon>
        <taxon>Streptomycetaceae</taxon>
        <taxon>Streptomyces</taxon>
    </lineage>
</organism>
<dbReference type="OrthoDB" id="4294555at2"/>
<evidence type="ECO:0000313" key="6">
    <source>
        <dbReference type="EMBL" id="KUM98217.1"/>
    </source>
</evidence>
<dbReference type="RefSeq" id="WP_066992128.1">
    <property type="nucleotide sequence ID" value="NZ_BNDU01000006.1"/>
</dbReference>
<name>A0A101NS81_9ACTN</name>
<sequence>MSVTVTTAQTEASALAPRERETLHHIAAGRTYLQTARHMGLSQHTVDAYLRRIRAKLNINSTAELTRLAIALGL</sequence>
<dbReference type="PANTHER" id="PTHR44688">
    <property type="entry name" value="DNA-BINDING TRANSCRIPTIONAL ACTIVATOR DEVR_DOSR"/>
    <property type="match status" value="1"/>
</dbReference>
<keyword evidence="1" id="KW-0805">Transcription regulation</keyword>
<keyword evidence="2" id="KW-0238">DNA-binding</keyword>
<gene>
    <name evidence="6" type="ORF">AQI88_04350</name>
</gene>
<dbReference type="GO" id="GO:0003677">
    <property type="term" value="F:DNA binding"/>
    <property type="evidence" value="ECO:0007669"/>
    <property type="project" value="UniProtKB-KW"/>
</dbReference>
<dbReference type="EMBL" id="LMWL01000006">
    <property type="protein sequence ID" value="KUM98217.1"/>
    <property type="molecule type" value="Genomic_DNA"/>
</dbReference>
<dbReference type="AlphaFoldDB" id="A0A101NS81"/>
<proteinExistence type="predicted"/>
<keyword evidence="3" id="KW-0804">Transcription</keyword>
<keyword evidence="7" id="KW-1185">Reference proteome</keyword>
<dbReference type="PRINTS" id="PR00038">
    <property type="entry name" value="HTHLUXR"/>
</dbReference>
<dbReference type="Proteomes" id="UP000054241">
    <property type="component" value="Unassembled WGS sequence"/>
</dbReference>